<comment type="caution">
    <text evidence="2">The sequence shown here is derived from an EMBL/GenBank/DDBJ whole genome shotgun (WGS) entry which is preliminary data.</text>
</comment>
<feature type="transmembrane region" description="Helical" evidence="1">
    <location>
        <begin position="82"/>
        <end position="99"/>
    </location>
</feature>
<organism evidence="2">
    <name type="scientific">bioreactor metagenome</name>
    <dbReference type="NCBI Taxonomy" id="1076179"/>
    <lineage>
        <taxon>unclassified sequences</taxon>
        <taxon>metagenomes</taxon>
        <taxon>ecological metagenomes</taxon>
    </lineage>
</organism>
<gene>
    <name evidence="2" type="ORF">SDC9_188985</name>
</gene>
<dbReference type="EMBL" id="VSSQ01098479">
    <property type="protein sequence ID" value="MPN41439.1"/>
    <property type="molecule type" value="Genomic_DNA"/>
</dbReference>
<keyword evidence="1" id="KW-1133">Transmembrane helix</keyword>
<feature type="transmembrane region" description="Helical" evidence="1">
    <location>
        <begin position="17"/>
        <end position="40"/>
    </location>
</feature>
<keyword evidence="1" id="KW-0812">Transmembrane</keyword>
<sequence>MEKYERFKAWAQQNPNLLLFLSLGSANGLIVFAGAILDILAAMEIISPIDEFSAIILSLLIWLTIMLPISDWALEIKGRSKWWLLLSISWIGVLILMLIKNNNVKENAKNIS</sequence>
<evidence type="ECO:0000256" key="1">
    <source>
        <dbReference type="SAM" id="Phobius"/>
    </source>
</evidence>
<proteinExistence type="predicted"/>
<keyword evidence="1" id="KW-0472">Membrane</keyword>
<name>A0A645HTA7_9ZZZZ</name>
<evidence type="ECO:0000313" key="2">
    <source>
        <dbReference type="EMBL" id="MPN41439.1"/>
    </source>
</evidence>
<reference evidence="2" key="1">
    <citation type="submission" date="2019-08" db="EMBL/GenBank/DDBJ databases">
        <authorList>
            <person name="Kucharzyk K."/>
            <person name="Murdoch R.W."/>
            <person name="Higgins S."/>
            <person name="Loffler F."/>
        </authorList>
    </citation>
    <scope>NUCLEOTIDE SEQUENCE</scope>
</reference>
<protein>
    <submittedName>
        <fullName evidence="2">Uncharacterized protein</fullName>
    </submittedName>
</protein>
<feature type="transmembrane region" description="Helical" evidence="1">
    <location>
        <begin position="52"/>
        <end position="70"/>
    </location>
</feature>
<accession>A0A645HTA7</accession>
<dbReference type="AlphaFoldDB" id="A0A645HTA7"/>